<feature type="compositionally biased region" description="Gly residues" evidence="3">
    <location>
        <begin position="94"/>
        <end position="108"/>
    </location>
</feature>
<keyword evidence="5" id="KW-1185">Reference proteome</keyword>
<dbReference type="OrthoDB" id="8068875at2759"/>
<feature type="repeat" description="RCC1" evidence="2">
    <location>
        <begin position="423"/>
        <end position="475"/>
    </location>
</feature>
<dbReference type="AlphaFoldDB" id="A0A388LCC3"/>
<accession>A0A388LCC3</accession>
<dbReference type="InterPro" id="IPR051625">
    <property type="entry name" value="Signaling_Regulatory_Domain"/>
</dbReference>
<dbReference type="InterPro" id="IPR000408">
    <property type="entry name" value="Reg_chr_condens"/>
</dbReference>
<feature type="repeat" description="RCC1" evidence="2">
    <location>
        <begin position="689"/>
        <end position="754"/>
    </location>
</feature>
<keyword evidence="1" id="KW-0677">Repeat</keyword>
<feature type="repeat" description="RCC1" evidence="2">
    <location>
        <begin position="303"/>
        <end position="363"/>
    </location>
</feature>
<evidence type="ECO:0000256" key="1">
    <source>
        <dbReference type="ARBA" id="ARBA00022737"/>
    </source>
</evidence>
<dbReference type="Gene3D" id="2.130.10.30">
    <property type="entry name" value="Regulator of chromosome condensation 1/beta-lactamase-inhibitor protein II"/>
    <property type="match status" value="4"/>
</dbReference>
<feature type="compositionally biased region" description="Polar residues" evidence="3">
    <location>
        <begin position="322"/>
        <end position="332"/>
    </location>
</feature>
<feature type="compositionally biased region" description="Gly residues" evidence="3">
    <location>
        <begin position="652"/>
        <end position="667"/>
    </location>
</feature>
<dbReference type="Pfam" id="PF13540">
    <property type="entry name" value="RCC1_2"/>
    <property type="match status" value="2"/>
</dbReference>
<feature type="compositionally biased region" description="Low complexity" evidence="3">
    <location>
        <begin position="342"/>
        <end position="360"/>
    </location>
</feature>
<feature type="repeat" description="RCC1" evidence="2">
    <location>
        <begin position="591"/>
        <end position="648"/>
    </location>
</feature>
<feature type="repeat" description="RCC1" evidence="2">
    <location>
        <begin position="755"/>
        <end position="805"/>
    </location>
</feature>
<dbReference type="PANTHER" id="PTHR22872">
    <property type="entry name" value="BTK-BINDING PROTEIN-RELATED"/>
    <property type="match status" value="1"/>
</dbReference>
<feature type="repeat" description="RCC1" evidence="2">
    <location>
        <begin position="250"/>
        <end position="302"/>
    </location>
</feature>
<dbReference type="SUPFAM" id="SSF50985">
    <property type="entry name" value="RCC1/BLIP-II"/>
    <property type="match status" value="1"/>
</dbReference>
<feature type="repeat" description="RCC1" evidence="2">
    <location>
        <begin position="476"/>
        <end position="590"/>
    </location>
</feature>
<protein>
    <submittedName>
        <fullName evidence="4">Uncharacterized protein</fullName>
    </submittedName>
</protein>
<feature type="region of interest" description="Disordered" evidence="3">
    <location>
        <begin position="651"/>
        <end position="684"/>
    </location>
</feature>
<sequence length="805" mass="82726">MALRCAADQLRRRAIGWKGVHCVAGVRRYCAVGETRTRGSVCLEYVQRATGGGGESCAQTRVRGCRLDKEGVCVPSLLERASTAVGRGEERVGGGRGGGGGGGGGGGSSGPCAWNGKTGSCARICHSSMYLTPECQLLSRVVVGGGGGGGRGGGGGGYDGNVKDWHGRSRSLGGGRLGSNFRPVGSGCRQVWLSSSSMISWLSRGGIANGAYSWHAHVAPILTGPREIHSEAGGDASETRNASDASAKYGRVLSFGDGSQGALGHAEEELLNSFEPEEVRGLPLNIASVGAGHYHSFAITGQGELWAWGRNAEGQLGIASEGGTSPPQQTTAVEKGGTAGDAPLTGPGPAEAGAAGAAAATSSGQEEKAEGKVEGKAEETLSQQVEEVAWDWSVPHRVKGLEDVKVVGAVGSGVVSMAIGSDGSLWSWGSSRRGQLGLGEGVVHVGTPTRVQALEGHHVTQVSCGWGHALACTAKGEVFAWGVATDGRLGFHIPEKGDDHGSTEKVPSSITKTVVGEKAEKSVEGEDGISAQVVTEAEVMRQVEKQVREEMEKEERMPLVWKPERVKALEGRHVVAVACGMDHSLALTKEGEVLSFGDNSLKQLGRRLTPSKSRGEGVGEMGTVEGLEGYVGLGIAAGLGHSMALAKEIDAGGSGRSHEGGGGGGGGREGEDGGQSGKREASAARVHSRHVFAWGWNGGAQLGVPRAATMGTEGKEGQEAAGDGERAQEVEALRTEDVTMVRCGRVHSVAVGRDGRLWSWGSGATGRLGIGSTNEEPEPVWVEKVNGQVLGVACGFDHTVVLVSS</sequence>
<dbReference type="InterPro" id="IPR009091">
    <property type="entry name" value="RCC1/BLIP-II"/>
</dbReference>
<organism evidence="4 5">
    <name type="scientific">Chara braunii</name>
    <name type="common">Braun's stonewort</name>
    <dbReference type="NCBI Taxonomy" id="69332"/>
    <lineage>
        <taxon>Eukaryota</taxon>
        <taxon>Viridiplantae</taxon>
        <taxon>Streptophyta</taxon>
        <taxon>Charophyceae</taxon>
        <taxon>Charales</taxon>
        <taxon>Characeae</taxon>
        <taxon>Chara</taxon>
    </lineage>
</organism>
<dbReference type="Gramene" id="GBG79934">
    <property type="protein sequence ID" value="GBG79934"/>
    <property type="gene ID" value="CBR_g30198"/>
</dbReference>
<feature type="region of interest" description="Disordered" evidence="3">
    <location>
        <begin position="317"/>
        <end position="380"/>
    </location>
</feature>
<dbReference type="EMBL" id="BFEA01000332">
    <property type="protein sequence ID" value="GBG79934.1"/>
    <property type="molecule type" value="Genomic_DNA"/>
</dbReference>
<dbReference type="STRING" id="69332.A0A388LCC3"/>
<comment type="caution">
    <text evidence="4">The sequence shown here is derived from an EMBL/GenBank/DDBJ whole genome shotgun (WGS) entry which is preliminary data.</text>
</comment>
<feature type="compositionally biased region" description="Basic and acidic residues" evidence="3">
    <location>
        <begin position="365"/>
        <end position="379"/>
    </location>
</feature>
<gene>
    <name evidence="4" type="ORF">CBR_g30198</name>
</gene>
<evidence type="ECO:0000256" key="3">
    <source>
        <dbReference type="SAM" id="MobiDB-lite"/>
    </source>
</evidence>
<reference evidence="4 5" key="1">
    <citation type="journal article" date="2018" name="Cell">
        <title>The Chara Genome: Secondary Complexity and Implications for Plant Terrestrialization.</title>
        <authorList>
            <person name="Nishiyama T."/>
            <person name="Sakayama H."/>
            <person name="Vries J.D."/>
            <person name="Buschmann H."/>
            <person name="Saint-Marcoux D."/>
            <person name="Ullrich K.K."/>
            <person name="Haas F.B."/>
            <person name="Vanderstraeten L."/>
            <person name="Becker D."/>
            <person name="Lang D."/>
            <person name="Vosolsobe S."/>
            <person name="Rombauts S."/>
            <person name="Wilhelmsson P.K.I."/>
            <person name="Janitza P."/>
            <person name="Kern R."/>
            <person name="Heyl A."/>
            <person name="Rumpler F."/>
            <person name="Villalobos L.I.A.C."/>
            <person name="Clay J.M."/>
            <person name="Skokan R."/>
            <person name="Toyoda A."/>
            <person name="Suzuki Y."/>
            <person name="Kagoshima H."/>
            <person name="Schijlen E."/>
            <person name="Tajeshwar N."/>
            <person name="Catarino B."/>
            <person name="Hetherington A.J."/>
            <person name="Saltykova A."/>
            <person name="Bonnot C."/>
            <person name="Breuninger H."/>
            <person name="Symeonidi A."/>
            <person name="Radhakrishnan G.V."/>
            <person name="Van Nieuwerburgh F."/>
            <person name="Deforce D."/>
            <person name="Chang C."/>
            <person name="Karol K.G."/>
            <person name="Hedrich R."/>
            <person name="Ulvskov P."/>
            <person name="Glockner G."/>
            <person name="Delwiche C.F."/>
            <person name="Petrasek J."/>
            <person name="Van de Peer Y."/>
            <person name="Friml J."/>
            <person name="Beilby M."/>
            <person name="Dolan L."/>
            <person name="Kohara Y."/>
            <person name="Sugano S."/>
            <person name="Fujiyama A."/>
            <person name="Delaux P.-M."/>
            <person name="Quint M."/>
            <person name="TheiBen G."/>
            <person name="Hagemann M."/>
            <person name="Harholt J."/>
            <person name="Dunand C."/>
            <person name="Zachgo S."/>
            <person name="Langdale J."/>
            <person name="Maumus F."/>
            <person name="Straeten D.V.D."/>
            <person name="Gould S.B."/>
            <person name="Rensing S.A."/>
        </authorList>
    </citation>
    <scope>NUCLEOTIDE SEQUENCE [LARGE SCALE GENOMIC DNA]</scope>
    <source>
        <strain evidence="4 5">S276</strain>
    </source>
</reference>
<dbReference type="PROSITE" id="PS00626">
    <property type="entry name" value="RCC1_2"/>
    <property type="match status" value="3"/>
</dbReference>
<dbReference type="PRINTS" id="PR00633">
    <property type="entry name" value="RCCNDNSATION"/>
</dbReference>
<dbReference type="Pfam" id="PF00415">
    <property type="entry name" value="RCC1"/>
    <property type="match status" value="2"/>
</dbReference>
<dbReference type="PROSITE" id="PS50012">
    <property type="entry name" value="RCC1_3"/>
    <property type="match status" value="7"/>
</dbReference>
<name>A0A388LCC3_CHABU</name>
<proteinExistence type="predicted"/>
<evidence type="ECO:0000256" key="2">
    <source>
        <dbReference type="PROSITE-ProRule" id="PRU00235"/>
    </source>
</evidence>
<evidence type="ECO:0000313" key="5">
    <source>
        <dbReference type="Proteomes" id="UP000265515"/>
    </source>
</evidence>
<feature type="region of interest" description="Disordered" evidence="3">
    <location>
        <begin position="84"/>
        <end position="108"/>
    </location>
</feature>
<evidence type="ECO:0000313" key="4">
    <source>
        <dbReference type="EMBL" id="GBG79934.1"/>
    </source>
</evidence>
<dbReference type="Proteomes" id="UP000265515">
    <property type="component" value="Unassembled WGS sequence"/>
</dbReference>